<dbReference type="STRING" id="1121022.GCA_000376105_03930"/>
<dbReference type="Gene3D" id="3.30.2010.10">
    <property type="entry name" value="Metalloproteases ('zincins'), catalytic domain"/>
    <property type="match status" value="1"/>
</dbReference>
<dbReference type="GO" id="GO:0016020">
    <property type="term" value="C:membrane"/>
    <property type="evidence" value="ECO:0007669"/>
    <property type="project" value="TreeGrafter"/>
</dbReference>
<feature type="chain" id="PRO_5004727032" description="Peptidase M48 domain-containing protein" evidence="7">
    <location>
        <begin position="28"/>
        <end position="646"/>
    </location>
</feature>
<evidence type="ECO:0000256" key="4">
    <source>
        <dbReference type="ARBA" id="ARBA00022801"/>
    </source>
</evidence>
<keyword evidence="4" id="KW-0378">Hydrolase</keyword>
<dbReference type="InterPro" id="IPR051156">
    <property type="entry name" value="Mito/Outer_Membr_Metalloprot"/>
</dbReference>
<organism evidence="9 10">
    <name type="scientific">Asticcacaulis benevestitus DSM 16100 = ATCC BAA-896</name>
    <dbReference type="NCBI Taxonomy" id="1121022"/>
    <lineage>
        <taxon>Bacteria</taxon>
        <taxon>Pseudomonadati</taxon>
        <taxon>Pseudomonadota</taxon>
        <taxon>Alphaproteobacteria</taxon>
        <taxon>Caulobacterales</taxon>
        <taxon>Caulobacteraceae</taxon>
        <taxon>Asticcacaulis</taxon>
    </lineage>
</organism>
<dbReference type="eggNOG" id="COG4783">
    <property type="taxonomic scope" value="Bacteria"/>
</dbReference>
<gene>
    <name evidence="9" type="ORF">ABENE_18995</name>
</gene>
<dbReference type="Gene3D" id="1.25.40.10">
    <property type="entry name" value="Tetratricopeptide repeat domain"/>
    <property type="match status" value="1"/>
</dbReference>
<dbReference type="Proteomes" id="UP000017837">
    <property type="component" value="Unassembled WGS sequence"/>
</dbReference>
<dbReference type="AlphaFoldDB" id="V4PDW4"/>
<evidence type="ECO:0000256" key="6">
    <source>
        <dbReference type="ARBA" id="ARBA00023049"/>
    </source>
</evidence>
<evidence type="ECO:0000256" key="2">
    <source>
        <dbReference type="ARBA" id="ARBA00022670"/>
    </source>
</evidence>
<sequence>MTFMRAHVFLPLLPSLILAGLILPATALTAPKKAPVNTVAAAPAVVPAPVRPPASWSDYGCQTQKTGFVGSLKNVSIAAVKGIKKVAGKYTINGSNGKYACQVSTRKIDPGALKDPTTRNTFSATSRGEFQDRQLDLPVLTAQLQTIVDAIAAQWPGTKPEKVKVRIVGTNVYQAEALPDNSIKVHLGLLVQGKSESEIAFILAHEYAHVALGHLNRNDSLQAQNALISTLSDGYYYGTKLSQARWNEISNQFVIKDQAAIADARLEAADRSQQLRLVLDVLVTPVWKRSQEDEADTLGYDLATRAGYNVAGTSGVAFQNIARSEGQQKSLTEKIKTDLETTINVVTDEQAKATTALVVEGKLNEATLKTETDKTWASFNRNARERVTTSLKGVLTRTHRLPKERMDGLDVYASAAYGDGDAVSPVTPWLATLQKSVEFADASAVVAAVDAASAARNANNMAEAKKYIAKAEASTFRNTPMVLNERARILKRENKYVEADAKFRAAHLLPGQSVEAFQDHVDLLLTMRRWAEAEKQANEAVAKFGDKKPFLPAYVSVRFATGKQDEAVRTLIECVSTENPELKQTCVNSAPHPDDAGFKRLTSANQESVILARGKVNDPKAVDQAHNVLTNFLTRADAANKDTTPD</sequence>
<evidence type="ECO:0000313" key="9">
    <source>
        <dbReference type="EMBL" id="ESQ85339.1"/>
    </source>
</evidence>
<dbReference type="InterPro" id="IPR001915">
    <property type="entry name" value="Peptidase_M48"/>
</dbReference>
<dbReference type="EMBL" id="AWGB01000060">
    <property type="protein sequence ID" value="ESQ85339.1"/>
    <property type="molecule type" value="Genomic_DNA"/>
</dbReference>
<keyword evidence="5" id="KW-0862">Zinc</keyword>
<evidence type="ECO:0000259" key="8">
    <source>
        <dbReference type="Pfam" id="PF01435"/>
    </source>
</evidence>
<dbReference type="PANTHER" id="PTHR22726">
    <property type="entry name" value="METALLOENDOPEPTIDASE OMA1"/>
    <property type="match status" value="1"/>
</dbReference>
<feature type="signal peptide" evidence="7">
    <location>
        <begin position="1"/>
        <end position="27"/>
    </location>
</feature>
<dbReference type="PATRIC" id="fig|1121022.4.peg.3888"/>
<dbReference type="SUPFAM" id="SSF48452">
    <property type="entry name" value="TPR-like"/>
    <property type="match status" value="1"/>
</dbReference>
<evidence type="ECO:0000256" key="1">
    <source>
        <dbReference type="ARBA" id="ARBA00001947"/>
    </source>
</evidence>
<reference evidence="9 10" key="1">
    <citation type="journal article" date="2014" name="Nature">
        <title>Sequential evolution of bacterial morphology by co-option of a developmental regulator.</title>
        <authorList>
            <person name="Jiang C."/>
            <person name="Brown P.J."/>
            <person name="Ducret A."/>
            <person name="Brun Y.V."/>
        </authorList>
    </citation>
    <scope>NUCLEOTIDE SEQUENCE [LARGE SCALE GENOMIC DNA]</scope>
    <source>
        <strain evidence="9 10">DSM 16100</strain>
    </source>
</reference>
<keyword evidence="10" id="KW-1185">Reference proteome</keyword>
<dbReference type="GO" id="GO:0004222">
    <property type="term" value="F:metalloendopeptidase activity"/>
    <property type="evidence" value="ECO:0007669"/>
    <property type="project" value="InterPro"/>
</dbReference>
<dbReference type="InterPro" id="IPR011990">
    <property type="entry name" value="TPR-like_helical_dom_sf"/>
</dbReference>
<evidence type="ECO:0000256" key="3">
    <source>
        <dbReference type="ARBA" id="ARBA00022723"/>
    </source>
</evidence>
<comment type="caution">
    <text evidence="9">The sequence shown here is derived from an EMBL/GenBank/DDBJ whole genome shotgun (WGS) entry which is preliminary data.</text>
</comment>
<accession>V4PDW4</accession>
<dbReference type="PANTHER" id="PTHR22726:SF1">
    <property type="entry name" value="METALLOENDOPEPTIDASE OMA1, MITOCHONDRIAL"/>
    <property type="match status" value="1"/>
</dbReference>
<dbReference type="Pfam" id="PF01435">
    <property type="entry name" value="Peptidase_M48"/>
    <property type="match status" value="1"/>
</dbReference>
<evidence type="ECO:0000313" key="10">
    <source>
        <dbReference type="Proteomes" id="UP000017837"/>
    </source>
</evidence>
<proteinExistence type="predicted"/>
<keyword evidence="3" id="KW-0479">Metal-binding</keyword>
<protein>
    <recommendedName>
        <fullName evidence="8">Peptidase M48 domain-containing protein</fullName>
    </recommendedName>
</protein>
<keyword evidence="7" id="KW-0732">Signal</keyword>
<keyword evidence="6" id="KW-0482">Metalloprotease</keyword>
<keyword evidence="2" id="KW-0645">Protease</keyword>
<evidence type="ECO:0000256" key="5">
    <source>
        <dbReference type="ARBA" id="ARBA00022833"/>
    </source>
</evidence>
<dbReference type="GO" id="GO:0051603">
    <property type="term" value="P:proteolysis involved in protein catabolic process"/>
    <property type="evidence" value="ECO:0007669"/>
    <property type="project" value="TreeGrafter"/>
</dbReference>
<dbReference type="GO" id="GO:0046872">
    <property type="term" value="F:metal ion binding"/>
    <property type="evidence" value="ECO:0007669"/>
    <property type="project" value="UniProtKB-KW"/>
</dbReference>
<name>V4PDW4_9CAUL</name>
<feature type="domain" description="Peptidase M48" evidence="8">
    <location>
        <begin position="141"/>
        <end position="317"/>
    </location>
</feature>
<comment type="cofactor">
    <cofactor evidence="1">
        <name>Zn(2+)</name>
        <dbReference type="ChEBI" id="CHEBI:29105"/>
    </cofactor>
</comment>
<evidence type="ECO:0000256" key="7">
    <source>
        <dbReference type="SAM" id="SignalP"/>
    </source>
</evidence>